<evidence type="ECO:0000313" key="1">
    <source>
        <dbReference type="EMBL" id="MPC93263.1"/>
    </source>
</evidence>
<keyword evidence="2" id="KW-1185">Reference proteome</keyword>
<proteinExistence type="predicted"/>
<gene>
    <name evidence="1" type="ORF">E2C01_088387</name>
</gene>
<evidence type="ECO:0000313" key="2">
    <source>
        <dbReference type="Proteomes" id="UP000324222"/>
    </source>
</evidence>
<comment type="caution">
    <text evidence="1">The sequence shown here is derived from an EMBL/GenBank/DDBJ whole genome shotgun (WGS) entry which is preliminary data.</text>
</comment>
<dbReference type="AlphaFoldDB" id="A0A5B7JFU6"/>
<sequence length="59" mass="6450">MEAMWKNTGRREVILMRCRSGEVLGEVNPTVVQEVLCSLVEALTSTPFQKAGSSHNTSA</sequence>
<dbReference type="EMBL" id="VSRR010094261">
    <property type="protein sequence ID" value="MPC93263.1"/>
    <property type="molecule type" value="Genomic_DNA"/>
</dbReference>
<organism evidence="1 2">
    <name type="scientific">Portunus trituberculatus</name>
    <name type="common">Swimming crab</name>
    <name type="synonym">Neptunus trituberculatus</name>
    <dbReference type="NCBI Taxonomy" id="210409"/>
    <lineage>
        <taxon>Eukaryota</taxon>
        <taxon>Metazoa</taxon>
        <taxon>Ecdysozoa</taxon>
        <taxon>Arthropoda</taxon>
        <taxon>Crustacea</taxon>
        <taxon>Multicrustacea</taxon>
        <taxon>Malacostraca</taxon>
        <taxon>Eumalacostraca</taxon>
        <taxon>Eucarida</taxon>
        <taxon>Decapoda</taxon>
        <taxon>Pleocyemata</taxon>
        <taxon>Brachyura</taxon>
        <taxon>Eubrachyura</taxon>
        <taxon>Portunoidea</taxon>
        <taxon>Portunidae</taxon>
        <taxon>Portuninae</taxon>
        <taxon>Portunus</taxon>
    </lineage>
</organism>
<accession>A0A5B7JFU6</accession>
<name>A0A5B7JFU6_PORTR</name>
<reference evidence="1 2" key="1">
    <citation type="submission" date="2019-05" db="EMBL/GenBank/DDBJ databases">
        <title>Another draft genome of Portunus trituberculatus and its Hox gene families provides insights of decapod evolution.</title>
        <authorList>
            <person name="Jeong J.-H."/>
            <person name="Song I."/>
            <person name="Kim S."/>
            <person name="Choi T."/>
            <person name="Kim D."/>
            <person name="Ryu S."/>
            <person name="Kim W."/>
        </authorList>
    </citation>
    <scope>NUCLEOTIDE SEQUENCE [LARGE SCALE GENOMIC DNA]</scope>
    <source>
        <tissue evidence="1">Muscle</tissue>
    </source>
</reference>
<protein>
    <submittedName>
        <fullName evidence="1">Uncharacterized protein</fullName>
    </submittedName>
</protein>
<dbReference type="Proteomes" id="UP000324222">
    <property type="component" value="Unassembled WGS sequence"/>
</dbReference>